<sequence length="370" mass="41781">MGSLIKIEDVVLYKDGHYNTFPSMIKTNHGELLIAFRQAPDRLERFPNGQHVDPAAKAVLIRSRDNGRTWDNKATVIYDDYSLGISDPCLTQLRDGTIFATFFTHQVLLKSDVPVLQPHTMDCLLADKWVIRAAPGFTLRSADGGRRWDEPIPVPASRDSLYGGGLVDKVMRGHVVEMEDGSLLSLMCTRPRTPGRVQLNVTTDRGRTWEMVSRLPDAEDTIFYEPNLYRTASGKLVAFLRSVKKNVPNERANPLFTCESIDNGRTWANLREHPIYTPNPFDVIALQSGRVLLSYGYRHPPYGIRARLLDAECENIGEVEEVMLREDGCGFDIGYTGAAQLDNGDILIVYYYFDRYKGERYIAGTHCREG</sequence>
<evidence type="ECO:0000313" key="2">
    <source>
        <dbReference type="EMBL" id="MBD2864361.1"/>
    </source>
</evidence>
<evidence type="ECO:0000259" key="1">
    <source>
        <dbReference type="Pfam" id="PF13088"/>
    </source>
</evidence>
<keyword evidence="3" id="KW-1185">Reference proteome</keyword>
<comment type="caution">
    <text evidence="2">The sequence shown here is derived from an EMBL/GenBank/DDBJ whole genome shotgun (WGS) entry which is preliminary data.</text>
</comment>
<dbReference type="Proteomes" id="UP000639396">
    <property type="component" value="Unassembled WGS sequence"/>
</dbReference>
<name>A0A927H0R3_9BACL</name>
<dbReference type="InterPro" id="IPR036278">
    <property type="entry name" value="Sialidase_sf"/>
</dbReference>
<dbReference type="InterPro" id="IPR011040">
    <property type="entry name" value="Sialidase"/>
</dbReference>
<dbReference type="EMBL" id="JACXJA010000028">
    <property type="protein sequence ID" value="MBD2864361.1"/>
    <property type="molecule type" value="Genomic_DNA"/>
</dbReference>
<feature type="domain" description="Sialidase" evidence="1">
    <location>
        <begin position="59"/>
        <end position="315"/>
    </location>
</feature>
<dbReference type="CDD" id="cd15482">
    <property type="entry name" value="Sialidase_non-viral"/>
    <property type="match status" value="1"/>
</dbReference>
<reference evidence="2" key="1">
    <citation type="submission" date="2020-09" db="EMBL/GenBank/DDBJ databases">
        <title>A novel bacterium of genus Paenibacillus, isolated from South China Sea.</title>
        <authorList>
            <person name="Huang H."/>
            <person name="Mo K."/>
            <person name="Hu Y."/>
        </authorList>
    </citation>
    <scope>NUCLEOTIDE SEQUENCE</scope>
    <source>
        <strain evidence="2">IB182363</strain>
    </source>
</reference>
<dbReference type="RefSeq" id="WP_190929981.1">
    <property type="nucleotide sequence ID" value="NZ_JACXJA010000028.1"/>
</dbReference>
<dbReference type="Gene3D" id="2.120.10.10">
    <property type="match status" value="1"/>
</dbReference>
<dbReference type="PANTHER" id="PTHR43752:SF2">
    <property type="entry name" value="BNR_ASP-BOX REPEAT FAMILY PROTEIN"/>
    <property type="match status" value="1"/>
</dbReference>
<evidence type="ECO:0000313" key="3">
    <source>
        <dbReference type="Proteomes" id="UP000639396"/>
    </source>
</evidence>
<protein>
    <submittedName>
        <fullName evidence="2">Exo-alpha-sialidase</fullName>
    </submittedName>
</protein>
<accession>A0A927H0R3</accession>
<dbReference type="AlphaFoldDB" id="A0A927H0R3"/>
<gene>
    <name evidence="2" type="ORF">IDH45_20455</name>
</gene>
<dbReference type="PANTHER" id="PTHR43752">
    <property type="entry name" value="BNR/ASP-BOX REPEAT FAMILY PROTEIN"/>
    <property type="match status" value="1"/>
</dbReference>
<proteinExistence type="predicted"/>
<dbReference type="Pfam" id="PF13088">
    <property type="entry name" value="BNR_2"/>
    <property type="match status" value="1"/>
</dbReference>
<organism evidence="2 3">
    <name type="scientific">Paenibacillus oceani</name>
    <dbReference type="NCBI Taxonomy" id="2772510"/>
    <lineage>
        <taxon>Bacteria</taxon>
        <taxon>Bacillati</taxon>
        <taxon>Bacillota</taxon>
        <taxon>Bacilli</taxon>
        <taxon>Bacillales</taxon>
        <taxon>Paenibacillaceae</taxon>
        <taxon>Paenibacillus</taxon>
    </lineage>
</organism>
<dbReference type="SUPFAM" id="SSF50939">
    <property type="entry name" value="Sialidases"/>
    <property type="match status" value="1"/>
</dbReference>